<dbReference type="InterPro" id="IPR001810">
    <property type="entry name" value="F-box_dom"/>
</dbReference>
<dbReference type="SMART" id="SM00256">
    <property type="entry name" value="FBOX"/>
    <property type="match status" value="1"/>
</dbReference>
<sequence length="307" mass="36069">MKRFLKLLWPSSAPNPDPEPEGSWSDFSWDIKNPTSSNTAYQLPEFTHPPPPNNKPLPTLPAEIHLQILEHTDWKDHPTFSLVCKLWRHFLKTSPKILESHYENYNPFYEELWQSSILKNRPRPHLHRVVEHLETFVRGYSGKFYPGKIQLKDPRDRWGGRWDFSKSTPMRFAEEWINPKCRFIKPFDYFFFKDEPIVRYTEGEGEKVNIRAIETLYRSDDRDSVCTNISGTLKFDVNMTVGDYINELSALVNFEESLIEHQRQLGVTTSGNNVIWVSVYSTLMMAVGLRFIFKGVYYEAAKDSFVY</sequence>
<dbReference type="PROSITE" id="PS50181">
    <property type="entry name" value="FBOX"/>
    <property type="match status" value="1"/>
</dbReference>
<dbReference type="InterPro" id="IPR036047">
    <property type="entry name" value="F-box-like_dom_sf"/>
</dbReference>
<name>A0A436ZTE3_ARTFL</name>
<evidence type="ECO:0000313" key="2">
    <source>
        <dbReference type="EMBL" id="RVD82217.1"/>
    </source>
</evidence>
<evidence type="ECO:0000259" key="1">
    <source>
        <dbReference type="PROSITE" id="PS50181"/>
    </source>
</evidence>
<gene>
    <name evidence="2" type="ORF">DFL_006650</name>
</gene>
<dbReference type="Pfam" id="PF00646">
    <property type="entry name" value="F-box"/>
    <property type="match status" value="1"/>
</dbReference>
<dbReference type="AlphaFoldDB" id="A0A436ZTE3"/>
<keyword evidence="3" id="KW-1185">Reference proteome</keyword>
<evidence type="ECO:0000313" key="3">
    <source>
        <dbReference type="Proteomes" id="UP000283090"/>
    </source>
</evidence>
<dbReference type="EMBL" id="SAEB01000009">
    <property type="protein sequence ID" value="RVD82217.1"/>
    <property type="molecule type" value="Genomic_DNA"/>
</dbReference>
<organism evidence="2 3">
    <name type="scientific">Arthrobotrys flagrans</name>
    <name type="common">Nematode-trapping fungus</name>
    <name type="synonym">Trichothecium flagrans</name>
    <dbReference type="NCBI Taxonomy" id="97331"/>
    <lineage>
        <taxon>Eukaryota</taxon>
        <taxon>Fungi</taxon>
        <taxon>Dikarya</taxon>
        <taxon>Ascomycota</taxon>
        <taxon>Pezizomycotina</taxon>
        <taxon>Orbiliomycetes</taxon>
        <taxon>Orbiliales</taxon>
        <taxon>Orbiliaceae</taxon>
        <taxon>Arthrobotrys</taxon>
    </lineage>
</organism>
<comment type="caution">
    <text evidence="2">The sequence shown here is derived from an EMBL/GenBank/DDBJ whole genome shotgun (WGS) entry which is preliminary data.</text>
</comment>
<dbReference type="OrthoDB" id="5309524at2759"/>
<accession>A0A436ZTE3</accession>
<feature type="domain" description="F-box" evidence="1">
    <location>
        <begin position="54"/>
        <end position="105"/>
    </location>
</feature>
<dbReference type="VEuPathDB" id="FungiDB:DFL_006650"/>
<dbReference type="GeneID" id="93588961"/>
<dbReference type="SUPFAM" id="SSF81383">
    <property type="entry name" value="F-box domain"/>
    <property type="match status" value="1"/>
</dbReference>
<protein>
    <recommendedName>
        <fullName evidence="1">F-box domain-containing protein</fullName>
    </recommendedName>
</protein>
<dbReference type="CDD" id="cd09917">
    <property type="entry name" value="F-box_SF"/>
    <property type="match status" value="1"/>
</dbReference>
<reference evidence="2 3" key="1">
    <citation type="submission" date="2019-01" db="EMBL/GenBank/DDBJ databases">
        <title>Intercellular communication is required for trap formation in the nematode-trapping fungus Duddingtonia flagrans.</title>
        <authorList>
            <person name="Youssar L."/>
            <person name="Wernet V."/>
            <person name="Hensel N."/>
            <person name="Hildebrandt H.-G."/>
            <person name="Fischer R."/>
        </authorList>
    </citation>
    <scope>NUCLEOTIDE SEQUENCE [LARGE SCALE GENOMIC DNA]</scope>
    <source>
        <strain evidence="2 3">CBS H-5679</strain>
    </source>
</reference>
<proteinExistence type="predicted"/>
<dbReference type="RefSeq" id="XP_067487761.1">
    <property type="nucleotide sequence ID" value="XM_067636112.1"/>
</dbReference>
<dbReference type="Proteomes" id="UP000283090">
    <property type="component" value="Unassembled WGS sequence"/>
</dbReference>
<dbReference type="Gene3D" id="1.20.1280.50">
    <property type="match status" value="1"/>
</dbReference>